<dbReference type="AlphaFoldDB" id="A0A2N3KGR8"/>
<comment type="caution">
    <text evidence="2">The sequence shown here is derived from an EMBL/GenBank/DDBJ whole genome shotgun (WGS) entry which is preliminary data.</text>
</comment>
<accession>A0A2N3KGR8</accession>
<name>A0A2N3KGR8_9PROT</name>
<sequence length="146" mass="16654">MEKTGIKSLESPVKLANFRFSNFKTNRESPNGSPAKFQHVQKSPSHHSGRRRSGIYRLLVQPDGVLNPRQTARRILRIQAKSARTPTGLRAFLWLAGKDSAPVLPGPDSAYRRRTTEKRHIKRNLPFRWDGTPLNLPIRAYFPAMI</sequence>
<dbReference type="RefSeq" id="WP_101270361.1">
    <property type="nucleotide sequence ID" value="NZ_NWTK01000018.1"/>
</dbReference>
<evidence type="ECO:0000256" key="1">
    <source>
        <dbReference type="SAM" id="MobiDB-lite"/>
    </source>
</evidence>
<reference evidence="2 3" key="1">
    <citation type="submission" date="2017-09" db="EMBL/GenBank/DDBJ databases">
        <title>Biodiversity and function of Thalassospira species in the particle-attached aromatic-hydrocarbon-degrading consortia from the surface seawater of the South China Sea.</title>
        <authorList>
            <person name="Dong C."/>
            <person name="Liu R."/>
            <person name="Shao Z."/>
        </authorList>
    </citation>
    <scope>NUCLEOTIDE SEQUENCE [LARGE SCALE GENOMIC DNA]</scope>
    <source>
        <strain evidence="2 3">CSC1P2</strain>
    </source>
</reference>
<evidence type="ECO:0000313" key="3">
    <source>
        <dbReference type="Proteomes" id="UP000233597"/>
    </source>
</evidence>
<gene>
    <name evidence="2" type="ORF">COO20_21715</name>
</gene>
<evidence type="ECO:0000313" key="2">
    <source>
        <dbReference type="EMBL" id="PKR49653.1"/>
    </source>
</evidence>
<dbReference type="EMBL" id="NWTK01000018">
    <property type="protein sequence ID" value="PKR49653.1"/>
    <property type="molecule type" value="Genomic_DNA"/>
</dbReference>
<organism evidence="2 3">
    <name type="scientific">Thalassospira marina</name>
    <dbReference type="NCBI Taxonomy" id="2048283"/>
    <lineage>
        <taxon>Bacteria</taxon>
        <taxon>Pseudomonadati</taxon>
        <taxon>Pseudomonadota</taxon>
        <taxon>Alphaproteobacteria</taxon>
        <taxon>Rhodospirillales</taxon>
        <taxon>Thalassospiraceae</taxon>
        <taxon>Thalassospira</taxon>
    </lineage>
</organism>
<dbReference type="Proteomes" id="UP000233597">
    <property type="component" value="Unassembled WGS sequence"/>
</dbReference>
<protein>
    <submittedName>
        <fullName evidence="2">Uncharacterized protein</fullName>
    </submittedName>
</protein>
<proteinExistence type="predicted"/>
<feature type="region of interest" description="Disordered" evidence="1">
    <location>
        <begin position="24"/>
        <end position="52"/>
    </location>
</feature>